<organism evidence="1 2">
    <name type="scientific">Bacteroides stercorirosoris</name>
    <dbReference type="NCBI Taxonomy" id="871324"/>
    <lineage>
        <taxon>Bacteria</taxon>
        <taxon>Pseudomonadati</taxon>
        <taxon>Bacteroidota</taxon>
        <taxon>Bacteroidia</taxon>
        <taxon>Bacteroidales</taxon>
        <taxon>Bacteroidaceae</taxon>
        <taxon>Bacteroides</taxon>
    </lineage>
</organism>
<dbReference type="Proteomes" id="UP000184192">
    <property type="component" value="Unassembled WGS sequence"/>
</dbReference>
<proteinExistence type="predicted"/>
<dbReference type="GeneID" id="92714525"/>
<protein>
    <submittedName>
        <fullName evidence="1">Uncharacterized protein</fullName>
    </submittedName>
</protein>
<dbReference type="EMBL" id="FQZN01000044">
    <property type="protein sequence ID" value="SHJ65828.1"/>
    <property type="molecule type" value="Genomic_DNA"/>
</dbReference>
<dbReference type="RefSeq" id="WP_073314910.1">
    <property type="nucleotide sequence ID" value="NZ_FQZN01000044.1"/>
</dbReference>
<accession>A0A1M6L3P2</accession>
<evidence type="ECO:0000313" key="2">
    <source>
        <dbReference type="Proteomes" id="UP000184192"/>
    </source>
</evidence>
<reference evidence="2" key="1">
    <citation type="submission" date="2016-11" db="EMBL/GenBank/DDBJ databases">
        <authorList>
            <person name="Varghese N."/>
            <person name="Submissions S."/>
        </authorList>
    </citation>
    <scope>NUCLEOTIDE SEQUENCE [LARGE SCALE GENOMIC DNA]</scope>
    <source>
        <strain evidence="2">DSM 26884</strain>
    </source>
</reference>
<dbReference type="AlphaFoldDB" id="A0A1M6L3P2"/>
<dbReference type="eggNOG" id="ENOG50300MM">
    <property type="taxonomic scope" value="Bacteria"/>
</dbReference>
<gene>
    <name evidence="1" type="ORF">SAMN05444350_1443</name>
</gene>
<sequence>MGKCRINSLVPNCGYNTEGIEAIRLLDFDDFGGFKFDFDGLYDSCYVSEVLQRGDSSYVDIAAPDSAKYSSTLNNGTYTHTVETFIGDLSASLASSLHLATKRRYIVLFRTKAGRYFVFGYEAGATVTYVNQTAEAVGSLVTISANSIYPLFEKVPVTPGRYITVVPTRIILEAPDTVERFVLTSSSPWQLISGPTRYITLDTTQGGAGSFQITVTGGRIGQGYFTFRNETGQTATIYIANISGRPWILEDGTWNMLGFWYDNGIWNF</sequence>
<keyword evidence="2" id="KW-1185">Reference proteome</keyword>
<name>A0A1M6L3P2_9BACE</name>
<evidence type="ECO:0000313" key="1">
    <source>
        <dbReference type="EMBL" id="SHJ65828.1"/>
    </source>
</evidence>